<sequence length="134" mass="14714">MVSVKELDRHVRKAALDALEAAAQRVISVDSPTETSVAEVLTRVNMALQSGKLVVYGRKIHDAHSFFKAIDKDGSGALDPSELQRGFRRLGVDVSDALLQQLCDALDTDENGKVEARLGLKRNWPSWFEALKGP</sequence>
<dbReference type="CDD" id="cd00051">
    <property type="entry name" value="EFh"/>
    <property type="match status" value="1"/>
</dbReference>
<keyword evidence="4" id="KW-1185">Reference proteome</keyword>
<dbReference type="Pfam" id="PF13499">
    <property type="entry name" value="EF-hand_7"/>
    <property type="match status" value="1"/>
</dbReference>
<organism evidence="3 4">
    <name type="scientific">Effrenium voratum</name>
    <dbReference type="NCBI Taxonomy" id="2562239"/>
    <lineage>
        <taxon>Eukaryota</taxon>
        <taxon>Sar</taxon>
        <taxon>Alveolata</taxon>
        <taxon>Dinophyceae</taxon>
        <taxon>Suessiales</taxon>
        <taxon>Symbiodiniaceae</taxon>
        <taxon>Effrenium</taxon>
    </lineage>
</organism>
<dbReference type="AlphaFoldDB" id="A0AA36IG94"/>
<dbReference type="EMBL" id="CAUJNA010001435">
    <property type="protein sequence ID" value="CAJ1386890.1"/>
    <property type="molecule type" value="Genomic_DNA"/>
</dbReference>
<dbReference type="InterPro" id="IPR011992">
    <property type="entry name" value="EF-hand-dom_pair"/>
</dbReference>
<dbReference type="InterPro" id="IPR002048">
    <property type="entry name" value="EF_hand_dom"/>
</dbReference>
<dbReference type="Proteomes" id="UP001178507">
    <property type="component" value="Unassembled WGS sequence"/>
</dbReference>
<evidence type="ECO:0000259" key="2">
    <source>
        <dbReference type="PROSITE" id="PS50222"/>
    </source>
</evidence>
<dbReference type="PROSITE" id="PS00018">
    <property type="entry name" value="EF_HAND_1"/>
    <property type="match status" value="1"/>
</dbReference>
<dbReference type="PROSITE" id="PS50222">
    <property type="entry name" value="EF_HAND_2"/>
    <property type="match status" value="1"/>
</dbReference>
<name>A0AA36IG94_9DINO</name>
<evidence type="ECO:0000256" key="1">
    <source>
        <dbReference type="ARBA" id="ARBA00022837"/>
    </source>
</evidence>
<comment type="caution">
    <text evidence="3">The sequence shown here is derived from an EMBL/GenBank/DDBJ whole genome shotgun (WGS) entry which is preliminary data.</text>
</comment>
<evidence type="ECO:0000313" key="3">
    <source>
        <dbReference type="EMBL" id="CAJ1386890.1"/>
    </source>
</evidence>
<feature type="domain" description="EF-hand" evidence="2">
    <location>
        <begin position="58"/>
        <end position="93"/>
    </location>
</feature>
<dbReference type="InterPro" id="IPR018247">
    <property type="entry name" value="EF_Hand_1_Ca_BS"/>
</dbReference>
<dbReference type="Gene3D" id="1.10.238.10">
    <property type="entry name" value="EF-hand"/>
    <property type="match status" value="1"/>
</dbReference>
<dbReference type="GO" id="GO:0005509">
    <property type="term" value="F:calcium ion binding"/>
    <property type="evidence" value="ECO:0007669"/>
    <property type="project" value="InterPro"/>
</dbReference>
<proteinExistence type="predicted"/>
<protein>
    <recommendedName>
        <fullName evidence="2">EF-hand domain-containing protein</fullName>
    </recommendedName>
</protein>
<gene>
    <name evidence="3" type="ORF">EVOR1521_LOCUS13072</name>
</gene>
<dbReference type="SUPFAM" id="SSF47473">
    <property type="entry name" value="EF-hand"/>
    <property type="match status" value="1"/>
</dbReference>
<keyword evidence="1" id="KW-0106">Calcium</keyword>
<evidence type="ECO:0000313" key="4">
    <source>
        <dbReference type="Proteomes" id="UP001178507"/>
    </source>
</evidence>
<accession>A0AA36IG94</accession>
<reference evidence="3" key="1">
    <citation type="submission" date="2023-08" db="EMBL/GenBank/DDBJ databases">
        <authorList>
            <person name="Chen Y."/>
            <person name="Shah S."/>
            <person name="Dougan E. K."/>
            <person name="Thang M."/>
            <person name="Chan C."/>
        </authorList>
    </citation>
    <scope>NUCLEOTIDE SEQUENCE</scope>
</reference>